<dbReference type="InterPro" id="IPR055060">
    <property type="entry name" value="ACOX_C_alpha1"/>
</dbReference>
<dbReference type="GO" id="GO:0003997">
    <property type="term" value="F:acyl-CoA oxidase activity"/>
    <property type="evidence" value="ECO:0007669"/>
    <property type="project" value="InterPro"/>
</dbReference>
<feature type="domain" description="Acyl-CoA oxidase C-alpha1" evidence="15">
    <location>
        <begin position="272"/>
        <end position="434"/>
    </location>
</feature>
<dbReference type="InterPro" id="IPR037069">
    <property type="entry name" value="AcylCoA_DH/ox_N_sf"/>
</dbReference>
<feature type="domain" description="Acyl-coenzyme A oxidase N-terminal" evidence="14">
    <location>
        <begin position="14"/>
        <end position="128"/>
    </location>
</feature>
<dbReference type="EMBL" id="PDNB01000265">
    <property type="protein sequence ID" value="PGG96861.1"/>
    <property type="molecule type" value="Genomic_DNA"/>
</dbReference>
<dbReference type="OrthoDB" id="538336at2759"/>
<dbReference type="Pfam" id="PF01756">
    <property type="entry name" value="ACOX"/>
    <property type="match status" value="1"/>
</dbReference>
<proteinExistence type="inferred from homology"/>
<dbReference type="GO" id="GO:0033540">
    <property type="term" value="P:fatty acid beta-oxidation using acyl-CoA oxidase"/>
    <property type="evidence" value="ECO:0007669"/>
    <property type="project" value="UniProtKB-UniPathway"/>
</dbReference>
<dbReference type="InterPro" id="IPR029320">
    <property type="entry name" value="Acyl-CoA_ox_N"/>
</dbReference>
<dbReference type="FunFam" id="2.40.110.10:FF:000003">
    <property type="entry name" value="Acyl-coenzyme A oxidase"/>
    <property type="match status" value="1"/>
</dbReference>
<dbReference type="InterPro" id="IPR002655">
    <property type="entry name" value="Acyl-CoA_oxidase_C"/>
</dbReference>
<dbReference type="PANTHER" id="PTHR10909:SF250">
    <property type="entry name" value="PEROXISOMAL ACYL-COENZYME A OXIDASE 1"/>
    <property type="match status" value="1"/>
</dbReference>
<sequence length="652" mass="73698">MASRNISNDVHETPFSVFLWGGKEKFDGRKQILKALSSNPVFSKTAVTIPSLARKDAWKRAVAQARELIVLKHREKWTGSQFRDAVRMLDYFLPVQPQFRIFLSNLERQMSDEQKAIWVPKAERFEILGSYAQTELGHGSNVRGLETTATFDRETDEFVINSPTVSSTKYWIGATGIWATHSIVVARLIIDGKEYGNHLFLTQLRDLNTQKLMPGVEIYELGPKVFQGMVGVDNGAMQFHNVRIPRSQMLARNAQVLRDGTYVPPKNTKHSYGSMVTVRAIMAEITGYDLLKAVAVAYHYTNFRTQFWTKGQKEENTVFHYASVKYRLLPLLAKGTALVLVGQNIKRAYDDYTEVVIKTGNTSQLEDLHLQTVGAKVYSTDITANGVETCRIACGGHGYSALSGFGRMYAHTVNAVTYEGDNYVIAQQVPRAILKHYKAKTEHTVPSLSYLEFLRIPDSGSKLTVSCESDWFMPKNQKWVFERRLATLVKAHIEASEAGKDTSFTVHELTMAHCDFVYWRGFWEVIRKAVSTDFVSQLEALAHVFSLSLLQYAHKDVYAPYALTESQRKSLSSAYDRAIDTLSGYSKSIIDAYGFTEFEMDSALARADMDPYEALFAGAKDSEMNNMRDVWPDIVDARGIWGRLDKEEKAKL</sequence>
<feature type="domain" description="Acyl-CoA oxidase C-terminal" evidence="13">
    <location>
        <begin position="487"/>
        <end position="627"/>
    </location>
</feature>
<evidence type="ECO:0000256" key="2">
    <source>
        <dbReference type="ARBA" id="ARBA00004275"/>
    </source>
</evidence>
<feature type="active site" description="Proton acceptor" evidence="11">
    <location>
        <position position="419"/>
    </location>
</feature>
<dbReference type="UniPathway" id="UPA00661"/>
<evidence type="ECO:0000256" key="1">
    <source>
        <dbReference type="ARBA" id="ARBA00001974"/>
    </source>
</evidence>
<keyword evidence="4 10" id="KW-0285">Flavoprotein</keyword>
<evidence type="ECO:0000256" key="7">
    <source>
        <dbReference type="ARBA" id="ARBA00023002"/>
    </source>
</evidence>
<accession>A0A2B7WK27</accession>
<dbReference type="GO" id="GO:0071949">
    <property type="term" value="F:FAD binding"/>
    <property type="evidence" value="ECO:0007669"/>
    <property type="project" value="InterPro"/>
</dbReference>
<dbReference type="GO" id="GO:0055088">
    <property type="term" value="P:lipid homeostasis"/>
    <property type="evidence" value="ECO:0007669"/>
    <property type="project" value="TreeGrafter"/>
</dbReference>
<organism evidence="16 17">
    <name type="scientific">Helicocarpus griseus UAMH5409</name>
    <dbReference type="NCBI Taxonomy" id="1447875"/>
    <lineage>
        <taxon>Eukaryota</taxon>
        <taxon>Fungi</taxon>
        <taxon>Dikarya</taxon>
        <taxon>Ascomycota</taxon>
        <taxon>Pezizomycotina</taxon>
        <taxon>Eurotiomycetes</taxon>
        <taxon>Eurotiomycetidae</taxon>
        <taxon>Onygenales</taxon>
        <taxon>Ajellomycetaceae</taxon>
        <taxon>Helicocarpus</taxon>
    </lineage>
</organism>
<evidence type="ECO:0000256" key="12">
    <source>
        <dbReference type="PIRSR" id="PIRSR000168-2"/>
    </source>
</evidence>
<evidence type="ECO:0000313" key="16">
    <source>
        <dbReference type="EMBL" id="PGG96861.1"/>
    </source>
</evidence>
<evidence type="ECO:0000313" key="17">
    <source>
        <dbReference type="Proteomes" id="UP000223968"/>
    </source>
</evidence>
<evidence type="ECO:0000256" key="8">
    <source>
        <dbReference type="ARBA" id="ARBA00023098"/>
    </source>
</evidence>
<keyword evidence="8" id="KW-0443">Lipid metabolism</keyword>
<dbReference type="GO" id="GO:0005777">
    <property type="term" value="C:peroxisome"/>
    <property type="evidence" value="ECO:0007669"/>
    <property type="project" value="UniProtKB-SubCell"/>
</dbReference>
<evidence type="ECO:0000256" key="10">
    <source>
        <dbReference type="PIRNR" id="PIRNR000168"/>
    </source>
</evidence>
<keyword evidence="9" id="KW-0576">Peroxisome</keyword>
<dbReference type="PANTHER" id="PTHR10909">
    <property type="entry name" value="ELECTRON TRANSPORT OXIDOREDUCTASE"/>
    <property type="match status" value="1"/>
</dbReference>
<keyword evidence="5 10" id="KW-0274">FAD</keyword>
<evidence type="ECO:0000256" key="6">
    <source>
        <dbReference type="ARBA" id="ARBA00022832"/>
    </source>
</evidence>
<keyword evidence="7" id="KW-0560">Oxidoreductase</keyword>
<evidence type="ECO:0000256" key="4">
    <source>
        <dbReference type="ARBA" id="ARBA00022630"/>
    </source>
</evidence>
<dbReference type="Gene3D" id="1.10.540.10">
    <property type="entry name" value="Acyl-CoA dehydrogenase/oxidase, N-terminal domain"/>
    <property type="match status" value="1"/>
</dbReference>
<comment type="similarity">
    <text evidence="3 10">Belongs to the acyl-CoA oxidase family.</text>
</comment>
<dbReference type="Gene3D" id="2.40.110.10">
    <property type="entry name" value="Butyryl-CoA Dehydrogenase, subunit A, domain 2"/>
    <property type="match status" value="1"/>
</dbReference>
<dbReference type="PIRSF" id="PIRSF000168">
    <property type="entry name" value="Acyl-CoA_oxidase"/>
    <property type="match status" value="1"/>
</dbReference>
<dbReference type="InterPro" id="IPR036250">
    <property type="entry name" value="AcylCo_DH-like_C"/>
</dbReference>
<comment type="cofactor">
    <cofactor evidence="1">
        <name>FAD</name>
        <dbReference type="ChEBI" id="CHEBI:57692"/>
    </cofactor>
</comment>
<dbReference type="STRING" id="1447875.A0A2B7WK27"/>
<comment type="subcellular location">
    <subcellularLocation>
        <location evidence="2">Peroxisome</location>
    </subcellularLocation>
</comment>
<dbReference type="InterPro" id="IPR009100">
    <property type="entry name" value="AcylCoA_DH/oxidase_NM_dom_sf"/>
</dbReference>
<dbReference type="InterPro" id="IPR012258">
    <property type="entry name" value="Acyl-CoA_oxidase"/>
</dbReference>
<dbReference type="AlphaFoldDB" id="A0A2B7WK27"/>
<evidence type="ECO:0000256" key="5">
    <source>
        <dbReference type="ARBA" id="ARBA00022827"/>
    </source>
</evidence>
<dbReference type="Gene3D" id="1.20.140.10">
    <property type="entry name" value="Butyryl-CoA Dehydrogenase, subunit A, domain 3"/>
    <property type="match status" value="2"/>
</dbReference>
<dbReference type="InterPro" id="IPR046373">
    <property type="entry name" value="Acyl-CoA_Oxase/DH_mid-dom_sf"/>
</dbReference>
<gene>
    <name evidence="16" type="ORF">AJ79_09423</name>
</gene>
<feature type="binding site" evidence="12">
    <location>
        <position position="134"/>
    </location>
    <ligand>
        <name>FAD</name>
        <dbReference type="ChEBI" id="CHEBI:57692"/>
    </ligand>
</feature>
<reference evidence="16 17" key="1">
    <citation type="submission" date="2017-10" db="EMBL/GenBank/DDBJ databases">
        <title>Comparative genomics in systemic dimorphic fungi from Ajellomycetaceae.</title>
        <authorList>
            <person name="Munoz J.F."/>
            <person name="Mcewen J.G."/>
            <person name="Clay O.K."/>
            <person name="Cuomo C.A."/>
        </authorList>
    </citation>
    <scope>NUCLEOTIDE SEQUENCE [LARGE SCALE GENOMIC DNA]</scope>
    <source>
        <strain evidence="16 17">UAMH5409</strain>
    </source>
</reference>
<evidence type="ECO:0000256" key="9">
    <source>
        <dbReference type="ARBA" id="ARBA00023140"/>
    </source>
</evidence>
<evidence type="ECO:0000256" key="3">
    <source>
        <dbReference type="ARBA" id="ARBA00006288"/>
    </source>
</evidence>
<dbReference type="SUPFAM" id="SSF56645">
    <property type="entry name" value="Acyl-CoA dehydrogenase NM domain-like"/>
    <property type="match status" value="1"/>
</dbReference>
<dbReference type="GO" id="GO:0005504">
    <property type="term" value="F:fatty acid binding"/>
    <property type="evidence" value="ECO:0007669"/>
    <property type="project" value="TreeGrafter"/>
</dbReference>
<evidence type="ECO:0000259" key="14">
    <source>
        <dbReference type="Pfam" id="PF14749"/>
    </source>
</evidence>
<protein>
    <recommendedName>
        <fullName evidence="10">Acyl-coenzyme A oxidase</fullName>
    </recommendedName>
</protein>
<comment type="caution">
    <text evidence="16">The sequence shown here is derived from an EMBL/GenBank/DDBJ whole genome shotgun (WGS) entry which is preliminary data.</text>
</comment>
<dbReference type="SUPFAM" id="SSF47203">
    <property type="entry name" value="Acyl-CoA dehydrogenase C-terminal domain-like"/>
    <property type="match status" value="2"/>
</dbReference>
<dbReference type="Pfam" id="PF22924">
    <property type="entry name" value="ACOX_C_alpha1"/>
    <property type="match status" value="1"/>
</dbReference>
<keyword evidence="17" id="KW-1185">Reference proteome</keyword>
<dbReference type="Pfam" id="PF14749">
    <property type="entry name" value="Acyl-CoA_ox_N"/>
    <property type="match status" value="1"/>
</dbReference>
<evidence type="ECO:0000256" key="11">
    <source>
        <dbReference type="PIRSR" id="PIRSR000168-1"/>
    </source>
</evidence>
<keyword evidence="6" id="KW-0276">Fatty acid metabolism</keyword>
<evidence type="ECO:0000259" key="15">
    <source>
        <dbReference type="Pfam" id="PF22924"/>
    </source>
</evidence>
<name>A0A2B7WK27_9EURO</name>
<dbReference type="Proteomes" id="UP000223968">
    <property type="component" value="Unassembled WGS sequence"/>
</dbReference>
<evidence type="ECO:0000259" key="13">
    <source>
        <dbReference type="Pfam" id="PF01756"/>
    </source>
</evidence>
<feature type="binding site" evidence="12">
    <location>
        <position position="173"/>
    </location>
    <ligand>
        <name>FAD</name>
        <dbReference type="ChEBI" id="CHEBI:57692"/>
    </ligand>
</feature>